<dbReference type="RefSeq" id="WP_011377057.1">
    <property type="nucleotide sequence ID" value="NC_007577.1"/>
</dbReference>
<dbReference type="eggNOG" id="ENOG5030RQS">
    <property type="taxonomic scope" value="Bacteria"/>
</dbReference>
<dbReference type="HOGENOM" id="CLU_115843_0_0_3"/>
<dbReference type="AlphaFoldDB" id="Q318X1"/>
<evidence type="ECO:0000256" key="1">
    <source>
        <dbReference type="SAM" id="Coils"/>
    </source>
</evidence>
<dbReference type="KEGG" id="pmi:PMT9312_1514"/>
<accession>Q318X1</accession>
<gene>
    <name evidence="2" type="ordered locus">PMT9312_1514</name>
</gene>
<name>Q318X1_PROM9</name>
<keyword evidence="1" id="KW-0175">Coiled coil</keyword>
<evidence type="ECO:0000313" key="2">
    <source>
        <dbReference type="EMBL" id="ABB50574.1"/>
    </source>
</evidence>
<sequence>MKRTQLNINIDPNLLKEIKTSARKEGKSLVEYVNDFFKKHLNNDASDDVEIRLSNHENRLKLIEENIGLAIKQKKKFPDFTPQEAANFNDFVKAIFQKEVKRKKYNSTKDACNDLISHLNCFDKWNEKCSLRLKEILFIDHGDSLDCDEMNSLKDSQICPSPLRTGIINWINNSEKGKCSCSNSNFPSEQIIRAKGAELISDLDI</sequence>
<feature type="coiled-coil region" evidence="1">
    <location>
        <begin position="46"/>
        <end position="73"/>
    </location>
</feature>
<organism evidence="2 3">
    <name type="scientific">Prochlorococcus marinus (strain MIT 9312)</name>
    <dbReference type="NCBI Taxonomy" id="74546"/>
    <lineage>
        <taxon>Bacteria</taxon>
        <taxon>Bacillati</taxon>
        <taxon>Cyanobacteriota</taxon>
        <taxon>Cyanophyceae</taxon>
        <taxon>Synechococcales</taxon>
        <taxon>Prochlorococcaceae</taxon>
        <taxon>Prochlorococcus</taxon>
    </lineage>
</organism>
<protein>
    <submittedName>
        <fullName evidence="2">Protein family PM-12</fullName>
    </submittedName>
</protein>
<dbReference type="EMBL" id="CP000111">
    <property type="protein sequence ID" value="ABB50574.1"/>
    <property type="molecule type" value="Genomic_DNA"/>
</dbReference>
<reference evidence="3" key="1">
    <citation type="submission" date="2005-07" db="EMBL/GenBank/DDBJ databases">
        <title>Complete sequence of Prochlorococcus marinus str. MIT 9312.</title>
        <authorList>
            <consortium name="US DOE Joint Genome Institute"/>
            <person name="Copeland A."/>
            <person name="Lucas S."/>
            <person name="Lapidus A."/>
            <person name="Barry K."/>
            <person name="Detter J.C."/>
            <person name="Glavina T."/>
            <person name="Hammon N."/>
            <person name="Israni S."/>
            <person name="Pitluck S."/>
            <person name="Thiel J."/>
            <person name="Schmutz J."/>
            <person name="Larimer F."/>
            <person name="Land M."/>
            <person name="Kyrpides N."/>
            <person name="Lykidis A."/>
            <person name="Richardson P."/>
        </authorList>
    </citation>
    <scope>NUCLEOTIDE SEQUENCE [LARGE SCALE GENOMIC DNA]</scope>
    <source>
        <strain evidence="3">MIT 9312</strain>
    </source>
</reference>
<dbReference type="Proteomes" id="UP000002715">
    <property type="component" value="Chromosome"/>
</dbReference>
<dbReference type="OrthoDB" id="539047at2"/>
<evidence type="ECO:0000313" key="3">
    <source>
        <dbReference type="Proteomes" id="UP000002715"/>
    </source>
</evidence>
<proteinExistence type="predicted"/>